<dbReference type="PANTHER" id="PTHR33525">
    <property type="match status" value="1"/>
</dbReference>
<protein>
    <submittedName>
        <fullName evidence="2">HDOD domain-containing protein</fullName>
    </submittedName>
</protein>
<dbReference type="EMBL" id="JAUOPU010000001">
    <property type="protein sequence ID" value="MDO6541099.1"/>
    <property type="molecule type" value="Genomic_DNA"/>
</dbReference>
<dbReference type="Proteomes" id="UP001170624">
    <property type="component" value="Unassembled WGS sequence"/>
</dbReference>
<dbReference type="AlphaFoldDB" id="A0AAW7Y2N1"/>
<evidence type="ECO:0000313" key="3">
    <source>
        <dbReference type="Proteomes" id="UP001170624"/>
    </source>
</evidence>
<dbReference type="PROSITE" id="PS51833">
    <property type="entry name" value="HDOD"/>
    <property type="match status" value="1"/>
</dbReference>
<comment type="caution">
    <text evidence="2">The sequence shown here is derived from an EMBL/GenBank/DDBJ whole genome shotgun (WGS) entry which is preliminary data.</text>
</comment>
<name>A0AAW7Y2N1_9GAMM</name>
<feature type="domain" description="HDOD" evidence="1">
    <location>
        <begin position="39"/>
        <end position="238"/>
    </location>
</feature>
<dbReference type="Gene3D" id="1.10.3210.10">
    <property type="entry name" value="Hypothetical protein af1432"/>
    <property type="match status" value="1"/>
</dbReference>
<evidence type="ECO:0000313" key="2">
    <source>
        <dbReference type="EMBL" id="MDO6541099.1"/>
    </source>
</evidence>
<dbReference type="InterPro" id="IPR052340">
    <property type="entry name" value="RNase_Y/CdgJ"/>
</dbReference>
<sequence>MDHVSFFWLKPENNKIVKGLESEFYALVKDAIRHNRLILPPIPEVLAKLLELCKHEETSVHDVADLLLDDPSITALIIKTSNTVIFNRRNVICHDIFTAVSRLGIFRVRDIVAAYTVQELKNNANFSLECNNILKHSAQNSRQLAATMAVIASRLPNQSHQKNKLEVDKCLLAGLLADIGLFGLIHEYQAYLDSGNYLDLDIAKYIFENCCDKSSETVLKHWGFDEDFLAVATNTKQHSYPENHNSQYLDAARMASHLLMYRNDDADIDTHEIELDLYAAELMYELTNISDSEFNGLTKEAMKNSGL</sequence>
<dbReference type="PANTHER" id="PTHR33525:SF3">
    <property type="entry name" value="RIBONUCLEASE Y"/>
    <property type="match status" value="1"/>
</dbReference>
<gene>
    <name evidence="2" type="ORF">Q4568_01075</name>
</gene>
<proteinExistence type="predicted"/>
<accession>A0AAW7Y2N1</accession>
<dbReference type="SUPFAM" id="SSF109604">
    <property type="entry name" value="HD-domain/PDEase-like"/>
    <property type="match status" value="1"/>
</dbReference>
<dbReference type="InterPro" id="IPR013976">
    <property type="entry name" value="HDOD"/>
</dbReference>
<evidence type="ECO:0000259" key="1">
    <source>
        <dbReference type="PROSITE" id="PS51833"/>
    </source>
</evidence>
<dbReference type="RefSeq" id="WP_281222166.1">
    <property type="nucleotide sequence ID" value="NZ_CANMLA010000003.1"/>
</dbReference>
<reference evidence="2" key="1">
    <citation type="submission" date="2023-07" db="EMBL/GenBank/DDBJ databases">
        <title>Genome content predicts the carbon catabolic preferences of heterotrophic bacteria.</title>
        <authorList>
            <person name="Gralka M."/>
        </authorList>
    </citation>
    <scope>NUCLEOTIDE SEQUENCE</scope>
    <source>
        <strain evidence="2">G2M05</strain>
    </source>
</reference>
<dbReference type="Pfam" id="PF08668">
    <property type="entry name" value="HDOD"/>
    <property type="match status" value="1"/>
</dbReference>
<organism evidence="2 3">
    <name type="scientific">Photobacterium sanguinicancri</name>
    <dbReference type="NCBI Taxonomy" id="875932"/>
    <lineage>
        <taxon>Bacteria</taxon>
        <taxon>Pseudomonadati</taxon>
        <taxon>Pseudomonadota</taxon>
        <taxon>Gammaproteobacteria</taxon>
        <taxon>Vibrionales</taxon>
        <taxon>Vibrionaceae</taxon>
        <taxon>Photobacterium</taxon>
    </lineage>
</organism>